<dbReference type="OrthoDB" id="4377286at2"/>
<keyword evidence="2" id="KW-1185">Reference proteome</keyword>
<dbReference type="AlphaFoldDB" id="A0A0N9NER7"/>
<organism evidence="1 2">
    <name type="scientific">Gordonia phthalatica</name>
    <dbReference type="NCBI Taxonomy" id="1136941"/>
    <lineage>
        <taxon>Bacteria</taxon>
        <taxon>Bacillati</taxon>
        <taxon>Actinomycetota</taxon>
        <taxon>Actinomycetes</taxon>
        <taxon>Mycobacteriales</taxon>
        <taxon>Gordoniaceae</taxon>
        <taxon>Gordonia</taxon>
    </lineage>
</organism>
<proteinExistence type="predicted"/>
<dbReference type="KEGG" id="goq:ACH46_19090"/>
<reference evidence="1 2" key="2">
    <citation type="journal article" date="2017" name="Int. J. Syst. Evol. Microbiol.">
        <title>Gordonia phthalatica sp. nov., a di-n-butyl phthalate-degrading bacterium isolated from activated sludge.</title>
        <authorList>
            <person name="Jin D."/>
            <person name="Kong X."/>
            <person name="Jia M."/>
            <person name="Yu X."/>
            <person name="Wang X."/>
            <person name="Zhuang X."/>
            <person name="Deng Y."/>
            <person name="Bai Z."/>
        </authorList>
    </citation>
    <scope>NUCLEOTIDE SEQUENCE [LARGE SCALE GENOMIC DNA]</scope>
    <source>
        <strain evidence="1 2">QH-11</strain>
    </source>
</reference>
<evidence type="ECO:0000313" key="2">
    <source>
        <dbReference type="Proteomes" id="UP000063789"/>
    </source>
</evidence>
<dbReference type="RefSeq" id="WP_062394354.1">
    <property type="nucleotide sequence ID" value="NZ_CP011853.1"/>
</dbReference>
<sequence>MTENIATNVAKAFDDSTKQFNDVQASLLTAAKQSALASIDVYEKSVTTVLDFQEKLVESTGFAGANGLVAAQVKLFSDLNAAGVSAARSVFA</sequence>
<reference evidence="2" key="1">
    <citation type="submission" date="2015-06" db="EMBL/GenBank/DDBJ databases">
        <title>Complete genome sequence and metabolic analysis of phthalate degradation pathway in Gordonia sp. QH-11.</title>
        <authorList>
            <person name="Jin D."/>
            <person name="Kong X."/>
            <person name="Bai Z."/>
        </authorList>
    </citation>
    <scope>NUCLEOTIDE SEQUENCE [LARGE SCALE GENOMIC DNA]</scope>
    <source>
        <strain evidence="2">QH-11</strain>
    </source>
</reference>
<evidence type="ECO:0000313" key="1">
    <source>
        <dbReference type="EMBL" id="ALG86216.1"/>
    </source>
</evidence>
<name>A0A0N9NER7_9ACTN</name>
<protein>
    <submittedName>
        <fullName evidence="1">Uncharacterized protein</fullName>
    </submittedName>
</protein>
<gene>
    <name evidence="1" type="ORF">ACH46_19090</name>
</gene>
<dbReference type="EMBL" id="CP011853">
    <property type="protein sequence ID" value="ALG86216.1"/>
    <property type="molecule type" value="Genomic_DNA"/>
</dbReference>
<dbReference type="PATRIC" id="fig|1136941.3.peg.3906"/>
<dbReference type="Proteomes" id="UP000063789">
    <property type="component" value="Chromosome"/>
</dbReference>
<accession>A0A0N9NER7</accession>